<dbReference type="EMBL" id="JARBJD010000165">
    <property type="protein sequence ID" value="KAK2948973.1"/>
    <property type="molecule type" value="Genomic_DNA"/>
</dbReference>
<comment type="caution">
    <text evidence="2">The sequence shown here is derived from an EMBL/GenBank/DDBJ whole genome shotgun (WGS) entry which is preliminary data.</text>
</comment>
<protein>
    <submittedName>
        <fullName evidence="2">Uncharacterized protein</fullName>
    </submittedName>
</protein>
<organism evidence="2 3">
    <name type="scientific">Blattamonas nauphoetae</name>
    <dbReference type="NCBI Taxonomy" id="2049346"/>
    <lineage>
        <taxon>Eukaryota</taxon>
        <taxon>Metamonada</taxon>
        <taxon>Preaxostyla</taxon>
        <taxon>Oxymonadida</taxon>
        <taxon>Blattamonas</taxon>
    </lineage>
</organism>
<keyword evidence="3" id="KW-1185">Reference proteome</keyword>
<evidence type="ECO:0000313" key="3">
    <source>
        <dbReference type="Proteomes" id="UP001281761"/>
    </source>
</evidence>
<dbReference type="InterPro" id="IPR016024">
    <property type="entry name" value="ARM-type_fold"/>
</dbReference>
<dbReference type="Proteomes" id="UP001281761">
    <property type="component" value="Unassembled WGS sequence"/>
</dbReference>
<accession>A0ABQ9X922</accession>
<evidence type="ECO:0000313" key="2">
    <source>
        <dbReference type="EMBL" id="KAK2948973.1"/>
    </source>
</evidence>
<dbReference type="SUPFAM" id="SSF48371">
    <property type="entry name" value="ARM repeat"/>
    <property type="match status" value="1"/>
</dbReference>
<evidence type="ECO:0000256" key="1">
    <source>
        <dbReference type="SAM" id="MobiDB-lite"/>
    </source>
</evidence>
<proteinExistence type="predicted"/>
<feature type="region of interest" description="Disordered" evidence="1">
    <location>
        <begin position="1"/>
        <end position="34"/>
    </location>
</feature>
<gene>
    <name evidence="2" type="ORF">BLNAU_16079</name>
</gene>
<sequence>MSVVVQPTPVHMGSDVSEIPKSFPDNPSPSQRDTETKIVKSLLNLLGSPISGISRGIIVTLGDLASISSSAADLMVDSGILATIEPFCVSSQPPLFQVCASLFHHRFRRPLFSRSCLFSVCPAFFS</sequence>
<reference evidence="2 3" key="1">
    <citation type="journal article" date="2022" name="bioRxiv">
        <title>Genomics of Preaxostyla Flagellates Illuminates Evolutionary Transitions and the Path Towards Mitochondrial Loss.</title>
        <authorList>
            <person name="Novak L.V.F."/>
            <person name="Treitli S.C."/>
            <person name="Pyrih J."/>
            <person name="Halakuc P."/>
            <person name="Pipaliya S.V."/>
            <person name="Vacek V."/>
            <person name="Brzon O."/>
            <person name="Soukal P."/>
            <person name="Eme L."/>
            <person name="Dacks J.B."/>
            <person name="Karnkowska A."/>
            <person name="Elias M."/>
            <person name="Hampl V."/>
        </authorList>
    </citation>
    <scope>NUCLEOTIDE SEQUENCE [LARGE SCALE GENOMIC DNA]</scope>
    <source>
        <strain evidence="2">NAU3</strain>
        <tissue evidence="2">Gut</tissue>
    </source>
</reference>
<name>A0ABQ9X922_9EUKA</name>